<dbReference type="InterPro" id="IPR036038">
    <property type="entry name" value="Aminotransferase-like"/>
</dbReference>
<dbReference type="AlphaFoldDB" id="A0A8G2F999"/>
<comment type="catalytic activity">
    <reaction evidence="10">
        <text>L-leucine + 2-oxoglutarate = 4-methyl-2-oxopentanoate + L-glutamate</text>
        <dbReference type="Rhea" id="RHEA:18321"/>
        <dbReference type="ChEBI" id="CHEBI:16810"/>
        <dbReference type="ChEBI" id="CHEBI:17865"/>
        <dbReference type="ChEBI" id="CHEBI:29985"/>
        <dbReference type="ChEBI" id="CHEBI:57427"/>
        <dbReference type="EC" id="2.6.1.42"/>
    </reaction>
</comment>
<evidence type="ECO:0000256" key="5">
    <source>
        <dbReference type="ARBA" id="ARBA00009320"/>
    </source>
</evidence>
<comment type="cofactor">
    <cofactor evidence="1 12">
        <name>pyridoxal 5'-phosphate</name>
        <dbReference type="ChEBI" id="CHEBI:597326"/>
    </cofactor>
</comment>
<evidence type="ECO:0000256" key="11">
    <source>
        <dbReference type="RuleBase" id="RU004106"/>
    </source>
</evidence>
<comment type="pathway">
    <text evidence="3">Amino-acid biosynthesis; L-valine biosynthesis; L-valine from pyruvate: step 4/4.</text>
</comment>
<evidence type="ECO:0000256" key="6">
    <source>
        <dbReference type="ARBA" id="ARBA00013053"/>
    </source>
</evidence>
<proteinExistence type="inferred from homology"/>
<dbReference type="NCBIfam" id="NF005209">
    <property type="entry name" value="PRK06680.1"/>
    <property type="match status" value="1"/>
</dbReference>
<dbReference type="InterPro" id="IPR043132">
    <property type="entry name" value="BCAT-like_C"/>
</dbReference>
<dbReference type="InterPro" id="IPR018300">
    <property type="entry name" value="Aminotrans_IV_CS"/>
</dbReference>
<name>A0A8G2F999_9BACT</name>
<dbReference type="FunFam" id="3.20.10.10:FF:000002">
    <property type="entry name" value="D-alanine aminotransferase"/>
    <property type="match status" value="1"/>
</dbReference>
<evidence type="ECO:0000256" key="12">
    <source>
        <dbReference type="RuleBase" id="RU004516"/>
    </source>
</evidence>
<comment type="pathway">
    <text evidence="2">Amino-acid biosynthesis; L-isoleucine biosynthesis; L-isoleucine from 2-oxobutanoate: step 4/4.</text>
</comment>
<dbReference type="Gene3D" id="3.30.470.10">
    <property type="match status" value="1"/>
</dbReference>
<dbReference type="RefSeq" id="WP_020000054.1">
    <property type="nucleotide sequence ID" value="NZ_CP192217.1"/>
</dbReference>
<dbReference type="SUPFAM" id="SSF56752">
    <property type="entry name" value="D-aminoacid aminotransferase-like PLP-dependent enzymes"/>
    <property type="match status" value="1"/>
</dbReference>
<dbReference type="PROSITE" id="PS00770">
    <property type="entry name" value="AA_TRANSFER_CLASS_4"/>
    <property type="match status" value="1"/>
</dbReference>
<sequence length="281" mass="31050">MSRTVYVNGSYMPEENATVSIFDRGFLFADGVYEVTAVLDGKLVDYAGHVTRLERSLGELQMGMPISSEELLEVHRELIKRNNLEEGAIYLQITRGAEDRNFLFPKDAKQTIVLFTQAKSLTAEKSGLRVISVPDIRWGRRDIKTVQLLAPSMAKMMAKAAGKDDSWMVQDGFVTEGTSNNAYIVTKEGKIITRNLSTSILHGITRAAVLKLAAELDMEVEERPFTIEEAQQAVEAFVTAATSFVCPVVEIDNVELSGGKVGPVATRLNQIYIEESRKAAI</sequence>
<evidence type="ECO:0000256" key="10">
    <source>
        <dbReference type="ARBA" id="ARBA00049229"/>
    </source>
</evidence>
<evidence type="ECO:0000313" key="14">
    <source>
        <dbReference type="Proteomes" id="UP000184001"/>
    </source>
</evidence>
<dbReference type="GO" id="GO:0004084">
    <property type="term" value="F:branched-chain-amino-acid transaminase activity"/>
    <property type="evidence" value="ECO:0007669"/>
    <property type="project" value="UniProtKB-EC"/>
</dbReference>
<comment type="pathway">
    <text evidence="4">Amino-acid biosynthesis; L-leucine biosynthesis; L-leucine from 3-methyl-2-oxobutanoate: step 4/4.</text>
</comment>
<dbReference type="Gene3D" id="3.20.10.10">
    <property type="entry name" value="D-amino Acid Aminotransferase, subunit A, domain 2"/>
    <property type="match status" value="1"/>
</dbReference>
<comment type="caution">
    <text evidence="13">The sequence shown here is derived from an EMBL/GenBank/DDBJ whole genome shotgun (WGS) entry which is preliminary data.</text>
</comment>
<evidence type="ECO:0000256" key="8">
    <source>
        <dbReference type="ARBA" id="ARBA00048212"/>
    </source>
</evidence>
<dbReference type="PANTHER" id="PTHR42743">
    <property type="entry name" value="AMINO-ACID AMINOTRANSFERASE"/>
    <property type="match status" value="1"/>
</dbReference>
<evidence type="ECO:0000256" key="7">
    <source>
        <dbReference type="ARBA" id="ARBA00022898"/>
    </source>
</evidence>
<dbReference type="GO" id="GO:0008652">
    <property type="term" value="P:amino acid biosynthetic process"/>
    <property type="evidence" value="ECO:0007669"/>
    <property type="project" value="UniProtKB-ARBA"/>
</dbReference>
<gene>
    <name evidence="13" type="ORF">SAMN05660830_01980</name>
</gene>
<evidence type="ECO:0000256" key="3">
    <source>
        <dbReference type="ARBA" id="ARBA00004931"/>
    </source>
</evidence>
<keyword evidence="7 12" id="KW-0663">Pyridoxal phosphate</keyword>
<evidence type="ECO:0000256" key="4">
    <source>
        <dbReference type="ARBA" id="ARBA00005072"/>
    </source>
</evidence>
<dbReference type="EC" id="2.6.1.42" evidence="6"/>
<comment type="catalytic activity">
    <reaction evidence="8">
        <text>L-valine + 2-oxoglutarate = 3-methyl-2-oxobutanoate + L-glutamate</text>
        <dbReference type="Rhea" id="RHEA:24813"/>
        <dbReference type="ChEBI" id="CHEBI:11851"/>
        <dbReference type="ChEBI" id="CHEBI:16810"/>
        <dbReference type="ChEBI" id="CHEBI:29985"/>
        <dbReference type="ChEBI" id="CHEBI:57762"/>
        <dbReference type="EC" id="2.6.1.42"/>
    </reaction>
</comment>
<evidence type="ECO:0000313" key="13">
    <source>
        <dbReference type="EMBL" id="SHJ26365.1"/>
    </source>
</evidence>
<evidence type="ECO:0000256" key="9">
    <source>
        <dbReference type="ARBA" id="ARBA00048798"/>
    </source>
</evidence>
<dbReference type="EMBL" id="FQZR01000004">
    <property type="protein sequence ID" value="SHJ26365.1"/>
    <property type="molecule type" value="Genomic_DNA"/>
</dbReference>
<dbReference type="CDD" id="cd01558">
    <property type="entry name" value="D-AAT_like"/>
    <property type="match status" value="1"/>
</dbReference>
<dbReference type="PANTHER" id="PTHR42743:SF11">
    <property type="entry name" value="AMINODEOXYCHORISMATE LYASE"/>
    <property type="match status" value="1"/>
</dbReference>
<evidence type="ECO:0000256" key="1">
    <source>
        <dbReference type="ARBA" id="ARBA00001933"/>
    </source>
</evidence>
<dbReference type="GO" id="GO:0005829">
    <property type="term" value="C:cytosol"/>
    <property type="evidence" value="ECO:0007669"/>
    <property type="project" value="TreeGrafter"/>
</dbReference>
<reference evidence="13 14" key="1">
    <citation type="submission" date="2016-11" db="EMBL/GenBank/DDBJ databases">
        <authorList>
            <person name="Varghese N."/>
            <person name="Submissions S."/>
        </authorList>
    </citation>
    <scope>NUCLEOTIDE SEQUENCE [LARGE SCALE GENOMIC DNA]</scope>
    <source>
        <strain evidence="13 14">DSM 17919</strain>
    </source>
</reference>
<comment type="catalytic activity">
    <reaction evidence="9">
        <text>L-isoleucine + 2-oxoglutarate = (S)-3-methyl-2-oxopentanoate + L-glutamate</text>
        <dbReference type="Rhea" id="RHEA:24801"/>
        <dbReference type="ChEBI" id="CHEBI:16810"/>
        <dbReference type="ChEBI" id="CHEBI:29985"/>
        <dbReference type="ChEBI" id="CHEBI:35146"/>
        <dbReference type="ChEBI" id="CHEBI:58045"/>
        <dbReference type="EC" id="2.6.1.42"/>
    </reaction>
</comment>
<dbReference type="InterPro" id="IPR043131">
    <property type="entry name" value="BCAT-like_N"/>
</dbReference>
<dbReference type="Proteomes" id="UP000184001">
    <property type="component" value="Unassembled WGS sequence"/>
</dbReference>
<accession>A0A8G2F999</accession>
<comment type="similarity">
    <text evidence="5 11">Belongs to the class-IV pyridoxal-phosphate-dependent aminotransferase family.</text>
</comment>
<dbReference type="GO" id="GO:0046394">
    <property type="term" value="P:carboxylic acid biosynthetic process"/>
    <property type="evidence" value="ECO:0007669"/>
    <property type="project" value="UniProtKB-ARBA"/>
</dbReference>
<organism evidence="13 14">
    <name type="scientific">Halodesulfovibrio aestuarii</name>
    <dbReference type="NCBI Taxonomy" id="126333"/>
    <lineage>
        <taxon>Bacteria</taxon>
        <taxon>Pseudomonadati</taxon>
        <taxon>Thermodesulfobacteriota</taxon>
        <taxon>Desulfovibrionia</taxon>
        <taxon>Desulfovibrionales</taxon>
        <taxon>Desulfovibrionaceae</taxon>
        <taxon>Halodesulfovibrio</taxon>
    </lineage>
</organism>
<evidence type="ECO:0000256" key="2">
    <source>
        <dbReference type="ARBA" id="ARBA00004824"/>
    </source>
</evidence>
<protein>
    <recommendedName>
        <fullName evidence="6">branched-chain-amino-acid transaminase</fullName>
        <ecNumber evidence="6">2.6.1.42</ecNumber>
    </recommendedName>
</protein>
<dbReference type="InterPro" id="IPR050571">
    <property type="entry name" value="Class-IV_PLP-Dep_Aminotrnsfr"/>
</dbReference>
<dbReference type="Pfam" id="PF01063">
    <property type="entry name" value="Aminotran_4"/>
    <property type="match status" value="1"/>
</dbReference>
<dbReference type="InterPro" id="IPR001544">
    <property type="entry name" value="Aminotrans_IV"/>
</dbReference>